<dbReference type="Proteomes" id="UP001432099">
    <property type="component" value="Chromosome"/>
</dbReference>
<keyword evidence="1" id="KW-0812">Transmembrane</keyword>
<evidence type="ECO:0000256" key="1">
    <source>
        <dbReference type="SAM" id="Phobius"/>
    </source>
</evidence>
<feature type="transmembrane region" description="Helical" evidence="1">
    <location>
        <begin position="39"/>
        <end position="56"/>
    </location>
</feature>
<proteinExistence type="predicted"/>
<accession>A0ABN6ZCZ7</accession>
<organism evidence="2 3">
    <name type="scientific">Turicibacter faecis</name>
    <dbReference type="NCBI Taxonomy" id="2963365"/>
    <lineage>
        <taxon>Bacteria</taxon>
        <taxon>Bacillati</taxon>
        <taxon>Bacillota</taxon>
        <taxon>Erysipelotrichia</taxon>
        <taxon>Erysipelotrichales</taxon>
        <taxon>Turicibacteraceae</taxon>
        <taxon>Turicibacter</taxon>
    </lineage>
</organism>
<dbReference type="EMBL" id="AP028127">
    <property type="protein sequence ID" value="BEH91664.1"/>
    <property type="molecule type" value="Genomic_DNA"/>
</dbReference>
<name>A0ABN6ZCZ7_9FIRM</name>
<sequence>MDRFKKFMEDRTGVDHLSLALLILSIVLVLIGMVFRWSMVRFLSLIPLVLCYYRAFSKNKLKRHQENILFLKYWYPIQTKMMNKYRHLKARRQYKYFKCKECGQQLRVPRKKGKIEITCPKCRHTFIKKT</sequence>
<evidence type="ECO:0008006" key="4">
    <source>
        <dbReference type="Google" id="ProtNLM"/>
    </source>
</evidence>
<keyword evidence="3" id="KW-1185">Reference proteome</keyword>
<gene>
    <name evidence="2" type="ORF">T23_17660</name>
</gene>
<feature type="transmembrane region" description="Helical" evidence="1">
    <location>
        <begin position="12"/>
        <end position="33"/>
    </location>
</feature>
<keyword evidence="1" id="KW-0472">Membrane</keyword>
<evidence type="ECO:0000313" key="2">
    <source>
        <dbReference type="EMBL" id="BEH91664.1"/>
    </source>
</evidence>
<protein>
    <recommendedName>
        <fullName evidence="4">Zn-finger containing protein</fullName>
    </recommendedName>
</protein>
<reference evidence="2" key="1">
    <citation type="journal article" date="2024" name="Int. J. Syst. Evol. Microbiol.">
        <title>Turicibacter faecis sp. nov., isolated from faeces of heart failure mouse model.</title>
        <authorList>
            <person name="Imamura Y."/>
            <person name="Motooka D."/>
            <person name="Nakajima Y."/>
            <person name="Ito S."/>
            <person name="Kitakaze M."/>
            <person name="Iida T."/>
            <person name="Nakamura S."/>
        </authorList>
    </citation>
    <scope>NUCLEOTIDE SEQUENCE</scope>
    <source>
        <strain evidence="2">TC023</strain>
    </source>
</reference>
<keyword evidence="1" id="KW-1133">Transmembrane helix</keyword>
<dbReference type="RefSeq" id="WP_161831053.1">
    <property type="nucleotide sequence ID" value="NZ_AP028127.1"/>
</dbReference>
<evidence type="ECO:0000313" key="3">
    <source>
        <dbReference type="Proteomes" id="UP001432099"/>
    </source>
</evidence>